<feature type="transmembrane region" description="Helical" evidence="7">
    <location>
        <begin position="183"/>
        <end position="204"/>
    </location>
</feature>
<feature type="transmembrane region" description="Helical" evidence="7">
    <location>
        <begin position="12"/>
        <end position="31"/>
    </location>
</feature>
<proteinExistence type="inferred from homology"/>
<keyword evidence="5 7" id="KW-1133">Transmembrane helix</keyword>
<dbReference type="KEGG" id="req:REQ_45440"/>
<dbReference type="Pfam" id="PF00528">
    <property type="entry name" value="BPD_transp_1"/>
    <property type="match status" value="1"/>
</dbReference>
<evidence type="ECO:0000256" key="3">
    <source>
        <dbReference type="ARBA" id="ARBA00022475"/>
    </source>
</evidence>
<keyword evidence="2 7" id="KW-0813">Transport</keyword>
<evidence type="ECO:0000256" key="5">
    <source>
        <dbReference type="ARBA" id="ARBA00022989"/>
    </source>
</evidence>
<evidence type="ECO:0000313" key="10">
    <source>
        <dbReference type="Proteomes" id="UP000006892"/>
    </source>
</evidence>
<dbReference type="PANTHER" id="PTHR43386:SF23">
    <property type="entry name" value="ABC TRANSPORTER"/>
    <property type="match status" value="1"/>
</dbReference>
<evidence type="ECO:0000256" key="2">
    <source>
        <dbReference type="ARBA" id="ARBA00022448"/>
    </source>
</evidence>
<dbReference type="GO" id="GO:0055085">
    <property type="term" value="P:transmembrane transport"/>
    <property type="evidence" value="ECO:0007669"/>
    <property type="project" value="InterPro"/>
</dbReference>
<sequence>MGRARPDRRLLVSAVVLAAIVAYALLVPWLAGVDDRLTNFADARLAPTTDHWFGTDNAGRDLFVRVAAGLRVSLFIAAVCAAASTVLGVGIGVAAAAFGGWTDRIVMRAVDGVNALPHLLLGIVIVALFRGSLPAIIASIALTHWTQVARIARSEVLGVRGREYIDAAHLAGAGRWHVMRHHLAPAAAGQALIAVVLLLPHAIWHETTLSFLGLGLPPHQPSLGTLLQEARSTLLLGGWWTLLFPSLLLVAATLAVAGIGAALRDRINPPTLERTPR</sequence>
<evidence type="ECO:0000256" key="4">
    <source>
        <dbReference type="ARBA" id="ARBA00022692"/>
    </source>
</evidence>
<keyword evidence="4 7" id="KW-0812">Transmembrane</keyword>
<dbReference type="RefSeq" id="WP_013417560.1">
    <property type="nucleotide sequence ID" value="NC_014659.1"/>
</dbReference>
<feature type="domain" description="ABC transmembrane type-1" evidence="8">
    <location>
        <begin position="70"/>
        <end position="260"/>
    </location>
</feature>
<accession>A0A3S5YD50</accession>
<dbReference type="EMBL" id="FN563149">
    <property type="protein sequence ID" value="CBH50501.1"/>
    <property type="molecule type" value="Genomic_DNA"/>
</dbReference>
<dbReference type="InterPro" id="IPR000515">
    <property type="entry name" value="MetI-like"/>
</dbReference>
<comment type="similarity">
    <text evidence="7">Belongs to the binding-protein-dependent transport system permease family.</text>
</comment>
<dbReference type="CDD" id="cd06261">
    <property type="entry name" value="TM_PBP2"/>
    <property type="match status" value="1"/>
</dbReference>
<reference evidence="9" key="1">
    <citation type="journal article" date="2010" name="PLoS Genet.">
        <title>The genome of a pathogenic rhodococcus: cooptive virulence underpinned by key gene acquisitions.</title>
        <authorList>
            <person name="Letek M."/>
            <person name="Gonzalez P."/>
            <person name="Macarthur I."/>
            <person name="Rodriguez H."/>
            <person name="Freeman T.C."/>
            <person name="Valero-Rello A."/>
            <person name="Blanco M."/>
            <person name="Buckley T."/>
            <person name="Cherevach I."/>
            <person name="Fahey R."/>
            <person name="Hapeshi A."/>
            <person name="Holdstock J."/>
            <person name="Leadon D."/>
            <person name="Navas J."/>
            <person name="Ocampo A."/>
            <person name="Quail M.A."/>
            <person name="Sanders M."/>
            <person name="Scortti M.M."/>
            <person name="Prescott J.F."/>
            <person name="Fogarty U."/>
            <person name="Meijer W.G."/>
            <person name="Parkhill J."/>
            <person name="Bentley S.D."/>
            <person name="Vazquez-Boland J.A."/>
        </authorList>
    </citation>
    <scope>NUCLEOTIDE SEQUENCE [LARGE SCALE GENOMIC DNA]</scope>
    <source>
        <strain evidence="9 10">103S</strain>
    </source>
</reference>
<dbReference type="Proteomes" id="UP001154400">
    <property type="component" value="Chromosome"/>
</dbReference>
<organism evidence="9">
    <name type="scientific">Rhodococcus hoagii (strain 103S)</name>
    <name type="common">Rhodococcus equi</name>
    <dbReference type="NCBI Taxonomy" id="685727"/>
    <lineage>
        <taxon>Bacteria</taxon>
        <taxon>Bacillati</taxon>
        <taxon>Actinomycetota</taxon>
        <taxon>Actinomycetes</taxon>
        <taxon>Mycobacteriales</taxon>
        <taxon>Nocardiaceae</taxon>
        <taxon>Prescottella</taxon>
    </lineage>
</organism>
<gene>
    <name evidence="9" type="ordered locus">REQ_45440</name>
</gene>
<name>A0A3S5YD50_RHOH1</name>
<comment type="subcellular location">
    <subcellularLocation>
        <location evidence="1 7">Cell membrane</location>
        <topology evidence="1 7">Multi-pass membrane protein</topology>
    </subcellularLocation>
</comment>
<dbReference type="SUPFAM" id="SSF161098">
    <property type="entry name" value="MetI-like"/>
    <property type="match status" value="1"/>
</dbReference>
<dbReference type="PROSITE" id="PS50928">
    <property type="entry name" value="ABC_TM1"/>
    <property type="match status" value="1"/>
</dbReference>
<dbReference type="Gene3D" id="1.10.3720.10">
    <property type="entry name" value="MetI-like"/>
    <property type="match status" value="1"/>
</dbReference>
<evidence type="ECO:0000259" key="8">
    <source>
        <dbReference type="PROSITE" id="PS50928"/>
    </source>
</evidence>
<dbReference type="InterPro" id="IPR050366">
    <property type="entry name" value="BP-dependent_transpt_permease"/>
</dbReference>
<dbReference type="InterPro" id="IPR035906">
    <property type="entry name" value="MetI-like_sf"/>
</dbReference>
<feature type="transmembrane region" description="Helical" evidence="7">
    <location>
        <begin position="72"/>
        <end position="98"/>
    </location>
</feature>
<dbReference type="PANTHER" id="PTHR43386">
    <property type="entry name" value="OLIGOPEPTIDE TRANSPORT SYSTEM PERMEASE PROTEIN APPC"/>
    <property type="match status" value="1"/>
</dbReference>
<evidence type="ECO:0000256" key="1">
    <source>
        <dbReference type="ARBA" id="ARBA00004651"/>
    </source>
</evidence>
<keyword evidence="3" id="KW-1003">Cell membrane</keyword>
<protein>
    <submittedName>
        <fullName evidence="9">Oligopeptide/dipeptide ABC transporter integral membrane subunit</fullName>
    </submittedName>
</protein>
<feature type="transmembrane region" description="Helical" evidence="7">
    <location>
        <begin position="239"/>
        <end position="263"/>
    </location>
</feature>
<evidence type="ECO:0000313" key="9">
    <source>
        <dbReference type="EMBL" id="CBH50501.1"/>
    </source>
</evidence>
<dbReference type="AlphaFoldDB" id="A0A3S5YD50"/>
<evidence type="ECO:0000256" key="7">
    <source>
        <dbReference type="RuleBase" id="RU363032"/>
    </source>
</evidence>
<keyword evidence="6 7" id="KW-0472">Membrane</keyword>
<dbReference type="GO" id="GO:0005886">
    <property type="term" value="C:plasma membrane"/>
    <property type="evidence" value="ECO:0007669"/>
    <property type="project" value="UniProtKB-SubCell"/>
</dbReference>
<evidence type="ECO:0000256" key="6">
    <source>
        <dbReference type="ARBA" id="ARBA00023136"/>
    </source>
</evidence>